<sequence>MELTKRQLKIVEIVKNKQPISGEKIAGALGLSRATLRNDFSILTMTGVLQARPKVGYVYAGASLTVQTIDDFLSATVQKIMVPPLIIKQKQTIYDAITILFMYDVGSLYVTDDDNQLVGLLSRKDLLRASLNMAIEKTPVAVVMTRTPHIITCTVATTLLEAGQLLLEYQVDSLPIVAKDDARKVIGKITKSRIHDYIIERGSSVEE</sequence>
<dbReference type="SUPFAM" id="SSF54631">
    <property type="entry name" value="CBS-domain pair"/>
    <property type="match status" value="1"/>
</dbReference>
<dbReference type="EMBL" id="JBHTOP010000007">
    <property type="protein sequence ID" value="MFD1671355.1"/>
    <property type="molecule type" value="Genomic_DNA"/>
</dbReference>
<evidence type="ECO:0000256" key="2">
    <source>
        <dbReference type="ARBA" id="ARBA00023015"/>
    </source>
</evidence>
<feature type="domain" description="CBS" evidence="6">
    <location>
        <begin position="144"/>
        <end position="205"/>
    </location>
</feature>
<evidence type="ECO:0000313" key="8">
    <source>
        <dbReference type="Proteomes" id="UP001597267"/>
    </source>
</evidence>
<reference evidence="8" key="1">
    <citation type="journal article" date="2019" name="Int. J. Syst. Evol. Microbiol.">
        <title>The Global Catalogue of Microorganisms (GCM) 10K type strain sequencing project: providing services to taxonomists for standard genome sequencing and annotation.</title>
        <authorList>
            <consortium name="The Broad Institute Genomics Platform"/>
            <consortium name="The Broad Institute Genome Sequencing Center for Infectious Disease"/>
            <person name="Wu L."/>
            <person name="Ma J."/>
        </authorList>
    </citation>
    <scope>NUCLEOTIDE SEQUENCE [LARGE SCALE GENOMIC DNA]</scope>
    <source>
        <strain evidence="8">CCM 8896</strain>
    </source>
</reference>
<dbReference type="Pfam" id="PF08279">
    <property type="entry name" value="HTH_11"/>
    <property type="match status" value="1"/>
</dbReference>
<keyword evidence="1" id="KW-0677">Repeat</keyword>
<dbReference type="InterPro" id="IPR016842">
    <property type="entry name" value="UCP026546_HTH-CBS"/>
</dbReference>
<keyword evidence="4" id="KW-0804">Transcription</keyword>
<evidence type="ECO:0000256" key="1">
    <source>
        <dbReference type="ARBA" id="ARBA00022737"/>
    </source>
</evidence>
<keyword evidence="2" id="KW-0805">Transcription regulation</keyword>
<dbReference type="InterPro" id="IPR018356">
    <property type="entry name" value="Tscrpt_reg_HTH_DeoR_CS"/>
</dbReference>
<dbReference type="PIRSF" id="PIRSF026546">
    <property type="entry name" value="UCP026546_CBS_YqzB"/>
    <property type="match status" value="1"/>
</dbReference>
<keyword evidence="5" id="KW-0129">CBS domain</keyword>
<evidence type="ECO:0000256" key="5">
    <source>
        <dbReference type="PROSITE-ProRule" id="PRU00703"/>
    </source>
</evidence>
<dbReference type="Pfam" id="PF00571">
    <property type="entry name" value="CBS"/>
    <property type="match status" value="2"/>
</dbReference>
<dbReference type="InterPro" id="IPR036388">
    <property type="entry name" value="WH-like_DNA-bd_sf"/>
</dbReference>
<name>A0ABW4J5Y5_9LACO</name>
<proteinExistence type="predicted"/>
<keyword evidence="8" id="KW-1185">Reference proteome</keyword>
<evidence type="ECO:0000256" key="4">
    <source>
        <dbReference type="ARBA" id="ARBA00023163"/>
    </source>
</evidence>
<comment type="caution">
    <text evidence="7">The sequence shown here is derived from an EMBL/GenBank/DDBJ whole genome shotgun (WGS) entry which is preliminary data.</text>
</comment>
<dbReference type="SUPFAM" id="SSF46785">
    <property type="entry name" value="Winged helix' DNA-binding domain"/>
    <property type="match status" value="1"/>
</dbReference>
<dbReference type="Proteomes" id="UP001597267">
    <property type="component" value="Unassembled WGS sequence"/>
</dbReference>
<dbReference type="Gene3D" id="3.10.580.10">
    <property type="entry name" value="CBS-domain"/>
    <property type="match status" value="1"/>
</dbReference>
<dbReference type="Gene3D" id="1.10.10.10">
    <property type="entry name" value="Winged helix-like DNA-binding domain superfamily/Winged helix DNA-binding domain"/>
    <property type="match status" value="1"/>
</dbReference>
<dbReference type="InterPro" id="IPR013196">
    <property type="entry name" value="HTH_11"/>
</dbReference>
<evidence type="ECO:0000313" key="7">
    <source>
        <dbReference type="EMBL" id="MFD1671355.1"/>
    </source>
</evidence>
<dbReference type="InterPro" id="IPR046342">
    <property type="entry name" value="CBS_dom_sf"/>
</dbReference>
<dbReference type="RefSeq" id="WP_125715450.1">
    <property type="nucleotide sequence ID" value="NZ_JBHTOP010000007.1"/>
</dbReference>
<dbReference type="InterPro" id="IPR000644">
    <property type="entry name" value="CBS_dom"/>
</dbReference>
<accession>A0ABW4J5Y5</accession>
<evidence type="ECO:0000256" key="3">
    <source>
        <dbReference type="ARBA" id="ARBA00023125"/>
    </source>
</evidence>
<dbReference type="CDD" id="cd04617">
    <property type="entry name" value="CBS_pair_CcpN"/>
    <property type="match status" value="1"/>
</dbReference>
<evidence type="ECO:0000259" key="6">
    <source>
        <dbReference type="PROSITE" id="PS51371"/>
    </source>
</evidence>
<protein>
    <submittedName>
        <fullName evidence="7">Helix-turn-helix transcriptional regulator</fullName>
    </submittedName>
</protein>
<dbReference type="PROSITE" id="PS51371">
    <property type="entry name" value="CBS"/>
    <property type="match status" value="2"/>
</dbReference>
<dbReference type="SMART" id="SM00116">
    <property type="entry name" value="CBS"/>
    <property type="match status" value="2"/>
</dbReference>
<dbReference type="InterPro" id="IPR051462">
    <property type="entry name" value="CBS_domain-containing"/>
</dbReference>
<dbReference type="PANTHER" id="PTHR48108:SF32">
    <property type="entry name" value="TRANSCRIPTIONAL REPRESSOR CCPN"/>
    <property type="match status" value="1"/>
</dbReference>
<dbReference type="InterPro" id="IPR036390">
    <property type="entry name" value="WH_DNA-bd_sf"/>
</dbReference>
<dbReference type="PROSITE" id="PS00894">
    <property type="entry name" value="HTH_DEOR_1"/>
    <property type="match status" value="1"/>
</dbReference>
<dbReference type="PANTHER" id="PTHR48108">
    <property type="entry name" value="CBS DOMAIN-CONTAINING PROTEIN CBSX2, CHLOROPLASTIC"/>
    <property type="match status" value="1"/>
</dbReference>
<feature type="domain" description="CBS" evidence="6">
    <location>
        <begin position="80"/>
        <end position="137"/>
    </location>
</feature>
<keyword evidence="3" id="KW-0238">DNA-binding</keyword>
<gene>
    <name evidence="7" type="ORF">ACFQ5M_04525</name>
</gene>
<organism evidence="7 8">
    <name type="scientific">Agrilactobacillus yilanensis</name>
    <dbReference type="NCBI Taxonomy" id="2485997"/>
    <lineage>
        <taxon>Bacteria</taxon>
        <taxon>Bacillati</taxon>
        <taxon>Bacillota</taxon>
        <taxon>Bacilli</taxon>
        <taxon>Lactobacillales</taxon>
        <taxon>Lactobacillaceae</taxon>
        <taxon>Agrilactobacillus</taxon>
    </lineage>
</organism>